<name>A0A841Q7Z3_9BACI</name>
<reference evidence="1 2" key="1">
    <citation type="submission" date="2020-08" db="EMBL/GenBank/DDBJ databases">
        <title>Genomic Encyclopedia of Type Strains, Phase IV (KMG-IV): sequencing the most valuable type-strain genomes for metagenomic binning, comparative biology and taxonomic classification.</title>
        <authorList>
            <person name="Goeker M."/>
        </authorList>
    </citation>
    <scope>NUCLEOTIDE SEQUENCE [LARGE SCALE GENOMIC DNA]</scope>
    <source>
        <strain evidence="1 2">DSM 19612</strain>
    </source>
</reference>
<organism evidence="1 2">
    <name type="scientific">Salirhabdus euzebyi</name>
    <dbReference type="NCBI Taxonomy" id="394506"/>
    <lineage>
        <taxon>Bacteria</taxon>
        <taxon>Bacillati</taxon>
        <taxon>Bacillota</taxon>
        <taxon>Bacilli</taxon>
        <taxon>Bacillales</taxon>
        <taxon>Bacillaceae</taxon>
        <taxon>Salirhabdus</taxon>
    </lineage>
</organism>
<keyword evidence="2" id="KW-1185">Reference proteome</keyword>
<comment type="caution">
    <text evidence="1">The sequence shown here is derived from an EMBL/GenBank/DDBJ whole genome shotgun (WGS) entry which is preliminary data.</text>
</comment>
<dbReference type="AlphaFoldDB" id="A0A841Q7Z3"/>
<dbReference type="InterPro" id="IPR019059">
    <property type="entry name" value="Restrct_endonuc_II_HaeIII"/>
</dbReference>
<dbReference type="RefSeq" id="WP_174497110.1">
    <property type="nucleotide sequence ID" value="NZ_CADDWK010000011.1"/>
</dbReference>
<evidence type="ECO:0008006" key="3">
    <source>
        <dbReference type="Google" id="ProtNLM"/>
    </source>
</evidence>
<sequence>MATQTLNGKALEYAFLKSLAKKLNMETEVHIIESKPMKTAREAYLSFEEKEKERMILAADAGNEVILKLEPKLHLGVNPLILSIQQDAAGQAGDVRDVLAIRNDDNWEIGISCKNNHTALKHSRLSPHIDVGKSWFGFQSTNEYFKEITPIFDEISELKVKGVYWRDIPDKDEKYYVPILNAFVKELKRLDNIYPGEIPKRLLSYLLGRNDFYKAIAYTKNRTTEIQGFNLYGTLNQRSQGLTPQLRMPQLKLPTRFYDISFKTGKTNTILIVCDEGWTISARIHNASSKVENSLKLDVKLVGLPPTLYRHVESWR</sequence>
<dbReference type="Proteomes" id="UP000581688">
    <property type="component" value="Unassembled WGS sequence"/>
</dbReference>
<dbReference type="Pfam" id="PF09556">
    <property type="entry name" value="RE_HaeIII"/>
    <property type="match status" value="1"/>
</dbReference>
<accession>A0A841Q7Z3</accession>
<proteinExistence type="predicted"/>
<protein>
    <recommendedName>
        <fullName evidence="3">HaeIII restriction endonuclease</fullName>
    </recommendedName>
</protein>
<gene>
    <name evidence="1" type="ORF">HNQ94_002884</name>
</gene>
<dbReference type="EMBL" id="JACHGH010000009">
    <property type="protein sequence ID" value="MBB6454402.1"/>
    <property type="molecule type" value="Genomic_DNA"/>
</dbReference>
<evidence type="ECO:0000313" key="1">
    <source>
        <dbReference type="EMBL" id="MBB6454402.1"/>
    </source>
</evidence>
<evidence type="ECO:0000313" key="2">
    <source>
        <dbReference type="Proteomes" id="UP000581688"/>
    </source>
</evidence>